<dbReference type="PANTHER" id="PTHR24113">
    <property type="entry name" value="RAN GTPASE-ACTIVATING PROTEIN 1"/>
    <property type="match status" value="1"/>
</dbReference>
<keyword evidence="2" id="KW-1185">Reference proteome</keyword>
<dbReference type="SMART" id="SM00368">
    <property type="entry name" value="LRR_RI"/>
    <property type="match status" value="6"/>
</dbReference>
<comment type="caution">
    <text evidence="1">The sequence shown here is derived from an EMBL/GenBank/DDBJ whole genome shotgun (WGS) entry which is preliminary data.</text>
</comment>
<sequence length="405" mass="44856">MKSNDMIDRLITRYGEHCSKSKLTVSEKVVKRIQETGIGQLNASALKLKDAQILALVETLNHEETIPHLVKIDFSLNCITDTSAKNLAELFVRAAATLTHLNLSGNDISPTGVNSMLFRKKDKISLIHLFGAQLCKCFEHCKKLQYLNLNGNKIGNESAIELSEHLNQIPSLSELDVGNCDIGVQGWTHIMVFLQSHPSIETLNMENARIQVLSDEMSHHCGTLLFCSKSLKYINISKQVSSLYVSVYGIGIGNKGIEWIAHYLRKNNVLYTLDISCNGIGCDGIFSLRRILCRPISVLKHLILNGNRLTDLSSQSIAAIILDNNTLVSLHLANCDLNDNGLCVIGEAVKKKCNNKKAITLQKLFLDGNCFGTKSRALWSQLAKGEQLQSPVIQLDCVSLLQEPF</sequence>
<dbReference type="InterPro" id="IPR027038">
    <property type="entry name" value="RanGap"/>
</dbReference>
<protein>
    <submittedName>
        <fullName evidence="1">Uncharacterized protein</fullName>
    </submittedName>
</protein>
<dbReference type="InterPro" id="IPR001611">
    <property type="entry name" value="Leu-rich_rpt"/>
</dbReference>
<dbReference type="Gene3D" id="3.80.10.10">
    <property type="entry name" value="Ribonuclease Inhibitor"/>
    <property type="match status" value="2"/>
</dbReference>
<dbReference type="GO" id="GO:0005634">
    <property type="term" value="C:nucleus"/>
    <property type="evidence" value="ECO:0007669"/>
    <property type="project" value="TreeGrafter"/>
</dbReference>
<dbReference type="EMBL" id="ASPP01020156">
    <property type="protein sequence ID" value="ETO14226.1"/>
    <property type="molecule type" value="Genomic_DNA"/>
</dbReference>
<dbReference type="Proteomes" id="UP000023152">
    <property type="component" value="Unassembled WGS sequence"/>
</dbReference>
<accession>X6MKQ8</accession>
<dbReference type="GO" id="GO:0005096">
    <property type="term" value="F:GTPase activator activity"/>
    <property type="evidence" value="ECO:0007669"/>
    <property type="project" value="InterPro"/>
</dbReference>
<reference evidence="1 2" key="1">
    <citation type="journal article" date="2013" name="Curr. Biol.">
        <title>The Genome of the Foraminiferan Reticulomyxa filosa.</title>
        <authorList>
            <person name="Glockner G."/>
            <person name="Hulsmann N."/>
            <person name="Schleicher M."/>
            <person name="Noegel A.A."/>
            <person name="Eichinger L."/>
            <person name="Gallinger C."/>
            <person name="Pawlowski J."/>
            <person name="Sierra R."/>
            <person name="Euteneuer U."/>
            <person name="Pillet L."/>
            <person name="Moustafa A."/>
            <person name="Platzer M."/>
            <person name="Groth M."/>
            <person name="Szafranski K."/>
            <person name="Schliwa M."/>
        </authorList>
    </citation>
    <scope>NUCLEOTIDE SEQUENCE [LARGE SCALE GENOMIC DNA]</scope>
</reference>
<dbReference type="GO" id="GO:0006913">
    <property type="term" value="P:nucleocytoplasmic transport"/>
    <property type="evidence" value="ECO:0007669"/>
    <property type="project" value="TreeGrafter"/>
</dbReference>
<evidence type="ECO:0000313" key="2">
    <source>
        <dbReference type="Proteomes" id="UP000023152"/>
    </source>
</evidence>
<name>X6MKQ8_RETFI</name>
<dbReference type="InterPro" id="IPR032675">
    <property type="entry name" value="LRR_dom_sf"/>
</dbReference>
<dbReference type="GO" id="GO:0048471">
    <property type="term" value="C:perinuclear region of cytoplasm"/>
    <property type="evidence" value="ECO:0007669"/>
    <property type="project" value="TreeGrafter"/>
</dbReference>
<evidence type="ECO:0000313" key="1">
    <source>
        <dbReference type="EMBL" id="ETO14226.1"/>
    </source>
</evidence>
<gene>
    <name evidence="1" type="ORF">RFI_23140</name>
</gene>
<dbReference type="SUPFAM" id="SSF52047">
    <property type="entry name" value="RNI-like"/>
    <property type="match status" value="1"/>
</dbReference>
<dbReference type="PANTHER" id="PTHR24113:SF15">
    <property type="entry name" value="NACHT DOMAIN-CONTAINING PROTEIN"/>
    <property type="match status" value="1"/>
</dbReference>
<dbReference type="OrthoDB" id="272549at2759"/>
<dbReference type="GO" id="GO:0005829">
    <property type="term" value="C:cytosol"/>
    <property type="evidence" value="ECO:0007669"/>
    <property type="project" value="TreeGrafter"/>
</dbReference>
<proteinExistence type="predicted"/>
<organism evidence="1 2">
    <name type="scientific">Reticulomyxa filosa</name>
    <dbReference type="NCBI Taxonomy" id="46433"/>
    <lineage>
        <taxon>Eukaryota</taxon>
        <taxon>Sar</taxon>
        <taxon>Rhizaria</taxon>
        <taxon>Retaria</taxon>
        <taxon>Foraminifera</taxon>
        <taxon>Monothalamids</taxon>
        <taxon>Reticulomyxidae</taxon>
        <taxon>Reticulomyxa</taxon>
    </lineage>
</organism>
<dbReference type="Pfam" id="PF13516">
    <property type="entry name" value="LRR_6"/>
    <property type="match status" value="5"/>
</dbReference>
<dbReference type="AlphaFoldDB" id="X6MKQ8"/>
<dbReference type="GO" id="GO:0031267">
    <property type="term" value="F:small GTPase binding"/>
    <property type="evidence" value="ECO:0007669"/>
    <property type="project" value="TreeGrafter"/>
</dbReference>